<dbReference type="Gene3D" id="1.10.287.130">
    <property type="match status" value="1"/>
</dbReference>
<dbReference type="InterPro" id="IPR036890">
    <property type="entry name" value="HATPase_C_sf"/>
</dbReference>
<accession>A0A9D7SVK3</accession>
<dbReference type="AlphaFoldDB" id="A0A9D7SVK3"/>
<dbReference type="PANTHER" id="PTHR43065">
    <property type="entry name" value="SENSOR HISTIDINE KINASE"/>
    <property type="match status" value="1"/>
</dbReference>
<sequence>MTTKSKNEEDVLNTHQVFWQSYADRDLELRFSMCLDDATFIGTGLHERAVNKTEYRLMNQKGVEQYPHKFNIEFLWTYVTVAGDVAWVESESVWIQNINGEETKELLRNTTILRYENGSWWIAHVHGSNPDYRLKDGEYMTNEVTIIKNKELEQEVYQRTLELNQSLVALKTAQAHLETKNRELEIEASLERVRTRSMVMQSSEELVDASSVLLKELNSLGIEPIRTGVATIDGVNETIKIWSSQSVEHNDIKILGIVPRNAHPFFEGYYTAWTKNAPYYTHELTGNDLRDYYKKLSSILSYPEKKELNPRESFNVFFFAEGSLNVVTHQPLTEDECNLIVRFAKVFGLIYRRFLDLKMAEAQAREAKTEAALERVRSRTMGMQKSEELKEVIQVVYDQFGQLNILTEHTGFIMDYKAREDMHIWLADQREIPTQITIPYFDSPHWNSFNDAKEKGKDFFSNHLTFEEKNKFYRDLFTLIPGLTEEARDYYFNCPGLAISTVLLENVGLYIENFKGIPYSEEENATLMRFGKVFQQTYTRFHDLQKAEGQAREAKIEASLERVRNVALGMRKADDLLDICEALYKELEKLEFNGLRNTMINIMDDGKQSFLNYDYSPDVGRSITPVRYDAQAFIEQQVQKLKASSDAFVEDVIEGTLLKELISLRISQGEVDDPRLHHIESLTYYFYSIGVGAIGISSFNSLTEEQRILLRRFRNVFEFAYRRYIDIAQAEAQTREAQIETTLERVRSRTLAMQSSTELAETAAVVFRQLIDLGIATTRIYIGIIKDDSGDIELWATDEDGSKVNKQFTGNIYKSASFHKMYTGWKEHQKSLVIDMQGKELSDYYHYLNVELNIPFRLGLEQKRRVQNIAYFSSGFIGISSIEPQPEETLPLLERFAGVFNLTYTRFHDLKIAEQHAEQARMDLINLQTEKKRAEDALTELKSTQAQLIQSEKMASLGELTAGIAHEIQNPLNFVNNFSEVSSELIDEMNDELAKGELDEAKAIASDIKQNLEKINHHGKRADAIVKGMLQHSRSSSGVKEPTDINALADEYLRLAYHGLRAKDKSFNATMKTDYDESIGFINIIPQDIGRVILNLITNAFYAVSAPKSPKGDFLIPDIVYQPTVTVTTKRKSPLGNLGAGVEISVKDNGPGIPKNVLDKIFQPFFTTKPTGQGTGLGLSLSYDIIKAHGGELNVNTKEGEYAEFIITLPI</sequence>
<comment type="caution">
    <text evidence="6">The sequence shown here is derived from an EMBL/GenBank/DDBJ whole genome shotgun (WGS) entry which is preliminary data.</text>
</comment>
<dbReference type="SMART" id="SM00387">
    <property type="entry name" value="HATPase_c"/>
    <property type="match status" value="1"/>
</dbReference>
<keyword evidence="4" id="KW-0175">Coiled coil</keyword>
<evidence type="ECO:0000313" key="7">
    <source>
        <dbReference type="Proteomes" id="UP000808337"/>
    </source>
</evidence>
<keyword evidence="3" id="KW-0597">Phosphoprotein</keyword>
<dbReference type="Gene3D" id="3.30.565.10">
    <property type="entry name" value="Histidine kinase-like ATPase, C-terminal domain"/>
    <property type="match status" value="1"/>
</dbReference>
<evidence type="ECO:0000256" key="4">
    <source>
        <dbReference type="SAM" id="Coils"/>
    </source>
</evidence>
<dbReference type="PANTHER" id="PTHR43065:SF42">
    <property type="entry name" value="TWO-COMPONENT SENSOR PPRA"/>
    <property type="match status" value="1"/>
</dbReference>
<dbReference type="SUPFAM" id="SSF55874">
    <property type="entry name" value="ATPase domain of HSP90 chaperone/DNA topoisomerase II/histidine kinase"/>
    <property type="match status" value="1"/>
</dbReference>
<comment type="catalytic activity">
    <reaction evidence="1">
        <text>ATP + protein L-histidine = ADP + protein N-phospho-L-histidine.</text>
        <dbReference type="EC" id="2.7.13.3"/>
    </reaction>
</comment>
<dbReference type="SUPFAM" id="SSF54427">
    <property type="entry name" value="NTF2-like"/>
    <property type="match status" value="1"/>
</dbReference>
<organism evidence="6 7">
    <name type="scientific">Candidatus Opimibacter skivensis</name>
    <dbReference type="NCBI Taxonomy" id="2982028"/>
    <lineage>
        <taxon>Bacteria</taxon>
        <taxon>Pseudomonadati</taxon>
        <taxon>Bacteroidota</taxon>
        <taxon>Saprospiria</taxon>
        <taxon>Saprospirales</taxon>
        <taxon>Saprospiraceae</taxon>
        <taxon>Candidatus Opimibacter</taxon>
    </lineage>
</organism>
<evidence type="ECO:0000256" key="3">
    <source>
        <dbReference type="ARBA" id="ARBA00022553"/>
    </source>
</evidence>
<dbReference type="InterPro" id="IPR003594">
    <property type="entry name" value="HATPase_dom"/>
</dbReference>
<evidence type="ECO:0000313" key="6">
    <source>
        <dbReference type="EMBL" id="MBK9983026.1"/>
    </source>
</evidence>
<dbReference type="PROSITE" id="PS50109">
    <property type="entry name" value="HIS_KIN"/>
    <property type="match status" value="1"/>
</dbReference>
<dbReference type="PRINTS" id="PR00344">
    <property type="entry name" value="BCTRLSENSOR"/>
</dbReference>
<reference evidence="6 7" key="1">
    <citation type="submission" date="2020-10" db="EMBL/GenBank/DDBJ databases">
        <title>Connecting structure to function with the recovery of over 1000 high-quality activated sludge metagenome-assembled genomes encoding full-length rRNA genes using long-read sequencing.</title>
        <authorList>
            <person name="Singleton C.M."/>
            <person name="Petriglieri F."/>
            <person name="Kristensen J.M."/>
            <person name="Kirkegaard R.H."/>
            <person name="Michaelsen T.Y."/>
            <person name="Andersen M.H."/>
            <person name="Karst S.M."/>
            <person name="Dueholm M.S."/>
            <person name="Nielsen P.H."/>
            <person name="Albertsen M."/>
        </authorList>
    </citation>
    <scope>NUCLEOTIDE SEQUENCE [LARGE SCALE GENOMIC DNA]</scope>
    <source>
        <strain evidence="6">Ribe_18-Q3-R11-54_MAXAC.273</strain>
    </source>
</reference>
<dbReference type="InterPro" id="IPR005467">
    <property type="entry name" value="His_kinase_dom"/>
</dbReference>
<dbReference type="Gene3D" id="3.10.450.50">
    <property type="match status" value="1"/>
</dbReference>
<feature type="domain" description="Histidine kinase" evidence="5">
    <location>
        <begin position="963"/>
        <end position="1211"/>
    </location>
</feature>
<dbReference type="Proteomes" id="UP000808337">
    <property type="component" value="Unassembled WGS sequence"/>
</dbReference>
<dbReference type="InterPro" id="IPR036097">
    <property type="entry name" value="HisK_dim/P_sf"/>
</dbReference>
<dbReference type="SUPFAM" id="SSF47384">
    <property type="entry name" value="Homodimeric domain of signal transducing histidine kinase"/>
    <property type="match status" value="1"/>
</dbReference>
<proteinExistence type="predicted"/>
<dbReference type="InterPro" id="IPR003661">
    <property type="entry name" value="HisK_dim/P_dom"/>
</dbReference>
<feature type="coiled-coil region" evidence="4">
    <location>
        <begin position="910"/>
        <end position="951"/>
    </location>
</feature>
<evidence type="ECO:0000259" key="5">
    <source>
        <dbReference type="PROSITE" id="PS50109"/>
    </source>
</evidence>
<evidence type="ECO:0000256" key="2">
    <source>
        <dbReference type="ARBA" id="ARBA00012438"/>
    </source>
</evidence>
<dbReference type="Pfam" id="PF02518">
    <property type="entry name" value="HATPase_c"/>
    <property type="match status" value="1"/>
</dbReference>
<dbReference type="Pfam" id="PF13474">
    <property type="entry name" value="SnoaL_3"/>
    <property type="match status" value="1"/>
</dbReference>
<gene>
    <name evidence="6" type="ORF">IPP15_11485</name>
</gene>
<dbReference type="EC" id="2.7.13.3" evidence="2"/>
<dbReference type="EMBL" id="JADKGY010000008">
    <property type="protein sequence ID" value="MBK9983026.1"/>
    <property type="molecule type" value="Genomic_DNA"/>
</dbReference>
<dbReference type="InterPro" id="IPR004358">
    <property type="entry name" value="Sig_transdc_His_kin-like_C"/>
</dbReference>
<evidence type="ECO:0000256" key="1">
    <source>
        <dbReference type="ARBA" id="ARBA00000085"/>
    </source>
</evidence>
<dbReference type="CDD" id="cd00082">
    <property type="entry name" value="HisKA"/>
    <property type="match status" value="1"/>
</dbReference>
<dbReference type="InterPro" id="IPR032710">
    <property type="entry name" value="NTF2-like_dom_sf"/>
</dbReference>
<protein>
    <recommendedName>
        <fullName evidence="2">histidine kinase</fullName>
        <ecNumber evidence="2">2.7.13.3</ecNumber>
    </recommendedName>
</protein>
<dbReference type="InterPro" id="IPR037401">
    <property type="entry name" value="SnoaL-like"/>
</dbReference>
<dbReference type="GO" id="GO:0000155">
    <property type="term" value="F:phosphorelay sensor kinase activity"/>
    <property type="evidence" value="ECO:0007669"/>
    <property type="project" value="InterPro"/>
</dbReference>
<dbReference type="Pfam" id="PF00512">
    <property type="entry name" value="HisKA"/>
    <property type="match status" value="1"/>
</dbReference>
<name>A0A9D7SVK3_9BACT</name>
<dbReference type="SMART" id="SM00388">
    <property type="entry name" value="HisKA"/>
    <property type="match status" value="1"/>
</dbReference>